<evidence type="ECO:0000313" key="3">
    <source>
        <dbReference type="Proteomes" id="UP001431209"/>
    </source>
</evidence>
<accession>A0AAW2ZD18</accession>
<dbReference type="InterPro" id="IPR019341">
    <property type="entry name" value="Alpha/Gamma-adaptin-bd_p34"/>
</dbReference>
<reference evidence="2 3" key="1">
    <citation type="submission" date="2024-03" db="EMBL/GenBank/DDBJ databases">
        <title>The Acrasis kona genome and developmental transcriptomes reveal deep origins of eukaryotic multicellular pathways.</title>
        <authorList>
            <person name="Sheikh S."/>
            <person name="Fu C.-J."/>
            <person name="Brown M.W."/>
            <person name="Baldauf S.L."/>
        </authorList>
    </citation>
    <scope>NUCLEOTIDE SEQUENCE [LARGE SCALE GENOMIC DNA]</scope>
    <source>
        <strain evidence="2 3">ATCC MYA-3509</strain>
    </source>
</reference>
<name>A0AAW2ZD18_9EUKA</name>
<dbReference type="EMBL" id="JAOPGA020001363">
    <property type="protein sequence ID" value="KAL0487698.1"/>
    <property type="molecule type" value="Genomic_DNA"/>
</dbReference>
<evidence type="ECO:0000313" key="2">
    <source>
        <dbReference type="EMBL" id="KAL0487698.1"/>
    </source>
</evidence>
<feature type="compositionally biased region" description="Acidic residues" evidence="1">
    <location>
        <begin position="200"/>
        <end position="210"/>
    </location>
</feature>
<dbReference type="PANTHER" id="PTHR14659:SF1">
    <property type="entry name" value="ALPHA- AND GAMMA-ADAPTIN-BINDING PROTEIN P34"/>
    <property type="match status" value="1"/>
</dbReference>
<evidence type="ECO:0000256" key="1">
    <source>
        <dbReference type="SAM" id="MobiDB-lite"/>
    </source>
</evidence>
<dbReference type="Gene3D" id="3.40.50.11960">
    <property type="match status" value="1"/>
</dbReference>
<protein>
    <submittedName>
        <fullName evidence="2">Alpha- and gamma-adaptin-binding protein</fullName>
    </submittedName>
</protein>
<dbReference type="AlphaFoldDB" id="A0AAW2ZD18"/>
<dbReference type="Proteomes" id="UP001431209">
    <property type="component" value="Unassembled WGS sequence"/>
</dbReference>
<comment type="caution">
    <text evidence="2">The sequence shown here is derived from an EMBL/GenBank/DDBJ whole genome shotgun (WGS) entry which is preliminary data.</text>
</comment>
<organism evidence="2 3">
    <name type="scientific">Acrasis kona</name>
    <dbReference type="NCBI Taxonomy" id="1008807"/>
    <lineage>
        <taxon>Eukaryota</taxon>
        <taxon>Discoba</taxon>
        <taxon>Heterolobosea</taxon>
        <taxon>Tetramitia</taxon>
        <taxon>Eutetramitia</taxon>
        <taxon>Acrasidae</taxon>
        <taxon>Acrasis</taxon>
    </lineage>
</organism>
<feature type="region of interest" description="Disordered" evidence="1">
    <location>
        <begin position="177"/>
        <end position="210"/>
    </location>
</feature>
<keyword evidence="3" id="KW-1185">Reference proteome</keyword>
<dbReference type="Pfam" id="PF10199">
    <property type="entry name" value="Adaptin_binding"/>
    <property type="match status" value="1"/>
</dbReference>
<proteinExistence type="predicted"/>
<gene>
    <name evidence="2" type="ORF">AKO1_000202</name>
</gene>
<dbReference type="PANTHER" id="PTHR14659">
    <property type="entry name" value="ALPHA- AND GAMMA-ADAPTIN-BINDING PROTEIN P34"/>
    <property type="match status" value="1"/>
</dbReference>
<sequence length="256" mass="29258">MNRVLTILPNNDFDDVTTVTKHLLPSNILLSDVTRNDSINGSARVTEGDFDLDTKYYDAKLHFTFVPIVEDTTQKFSDQLLRYNLNCLEQNAVILVYKNDFSLLRNFAEYLIGIGANFDTCLVVSTSNYISDTVRTWCIDNGYEWIGEDESLHSDDRNTLGVERVIEALSCTMWPHMTKKDPNAKKPTTPQQEKKKEEIDLNELGDDDGEDDLEQLFAAMMKLRNEGHNMDHDQRKKEAAILATKLFGMMGEDDDE</sequence>